<protein>
    <submittedName>
        <fullName evidence="3">ATP-binding protein</fullName>
    </submittedName>
</protein>
<proteinExistence type="predicted"/>
<comment type="caution">
    <text evidence="3">The sequence shown here is derived from an EMBL/GenBank/DDBJ whole genome shotgun (WGS) entry which is preliminary data.</text>
</comment>
<evidence type="ECO:0000256" key="1">
    <source>
        <dbReference type="ARBA" id="ARBA00022527"/>
    </source>
</evidence>
<evidence type="ECO:0000313" key="4">
    <source>
        <dbReference type="Proteomes" id="UP000636661"/>
    </source>
</evidence>
<dbReference type="InterPro" id="IPR003594">
    <property type="entry name" value="HATPase_dom"/>
</dbReference>
<feature type="domain" description="Histidine kinase/HSP90-like ATPase" evidence="2">
    <location>
        <begin position="51"/>
        <end position="125"/>
    </location>
</feature>
<dbReference type="Pfam" id="PF13581">
    <property type="entry name" value="HATPase_c_2"/>
    <property type="match status" value="1"/>
</dbReference>
<dbReference type="InterPro" id="IPR036890">
    <property type="entry name" value="HATPase_C_sf"/>
</dbReference>
<evidence type="ECO:0000313" key="3">
    <source>
        <dbReference type="EMBL" id="GGU47928.1"/>
    </source>
</evidence>
<dbReference type="Gene3D" id="3.30.565.10">
    <property type="entry name" value="Histidine kinase-like ATPase, C-terminal domain"/>
    <property type="match status" value="1"/>
</dbReference>
<reference evidence="3" key="2">
    <citation type="submission" date="2020-09" db="EMBL/GenBank/DDBJ databases">
        <authorList>
            <person name="Sun Q."/>
            <person name="Ohkuma M."/>
        </authorList>
    </citation>
    <scope>NUCLEOTIDE SEQUENCE</scope>
    <source>
        <strain evidence="3">JCM 4391</strain>
    </source>
</reference>
<dbReference type="InterPro" id="IPR050267">
    <property type="entry name" value="Anti-sigma-factor_SerPK"/>
</dbReference>
<keyword evidence="3" id="KW-0547">Nucleotide-binding</keyword>
<name>A0A918I0X9_9ACTN</name>
<dbReference type="SUPFAM" id="SSF55874">
    <property type="entry name" value="ATPase domain of HSP90 chaperone/DNA topoisomerase II/histidine kinase"/>
    <property type="match status" value="1"/>
</dbReference>
<keyword evidence="4" id="KW-1185">Reference proteome</keyword>
<dbReference type="GO" id="GO:0005524">
    <property type="term" value="F:ATP binding"/>
    <property type="evidence" value="ECO:0007669"/>
    <property type="project" value="UniProtKB-KW"/>
</dbReference>
<reference evidence="3" key="1">
    <citation type="journal article" date="2014" name="Int. J. Syst. Evol. Microbiol.">
        <title>Complete genome sequence of Corynebacterium casei LMG S-19264T (=DSM 44701T), isolated from a smear-ripened cheese.</title>
        <authorList>
            <consortium name="US DOE Joint Genome Institute (JGI-PGF)"/>
            <person name="Walter F."/>
            <person name="Albersmeier A."/>
            <person name="Kalinowski J."/>
            <person name="Ruckert C."/>
        </authorList>
    </citation>
    <scope>NUCLEOTIDE SEQUENCE</scope>
    <source>
        <strain evidence="3">JCM 4391</strain>
    </source>
</reference>
<sequence>MVSGPLSDDWNGVDGDIAEGLSVRFAGELGDVTDARLATGVFLDGLAAADPPAEADSRDDILLVVTELAANTIQYAPGPFTLRVRRTFDGVHVMLRDSNPAPPKPVPSRRAGKPGGLGWHIVQALGTVNVLLQHDGKEVHVFLPW</sequence>
<accession>A0A918I0X9</accession>
<keyword evidence="1" id="KW-0808">Transferase</keyword>
<evidence type="ECO:0000259" key="2">
    <source>
        <dbReference type="Pfam" id="PF13581"/>
    </source>
</evidence>
<keyword evidence="1" id="KW-0418">Kinase</keyword>
<dbReference type="CDD" id="cd16936">
    <property type="entry name" value="HATPase_RsbW-like"/>
    <property type="match status" value="1"/>
</dbReference>
<dbReference type="EMBL" id="BMTP01000010">
    <property type="protein sequence ID" value="GGU47928.1"/>
    <property type="molecule type" value="Genomic_DNA"/>
</dbReference>
<dbReference type="RefSeq" id="WP_189552296.1">
    <property type="nucleotide sequence ID" value="NZ_BMTP01000010.1"/>
</dbReference>
<dbReference type="PANTHER" id="PTHR35526">
    <property type="entry name" value="ANTI-SIGMA-F FACTOR RSBW-RELATED"/>
    <property type="match status" value="1"/>
</dbReference>
<gene>
    <name evidence="3" type="ORF">GCM10010274_40690</name>
</gene>
<dbReference type="AlphaFoldDB" id="A0A918I0X9"/>
<organism evidence="3 4">
    <name type="scientific">Streptomyces lavendofoliae</name>
    <dbReference type="NCBI Taxonomy" id="67314"/>
    <lineage>
        <taxon>Bacteria</taxon>
        <taxon>Bacillati</taxon>
        <taxon>Actinomycetota</taxon>
        <taxon>Actinomycetes</taxon>
        <taxon>Kitasatosporales</taxon>
        <taxon>Streptomycetaceae</taxon>
        <taxon>Streptomyces</taxon>
    </lineage>
</organism>
<dbReference type="GO" id="GO:0004674">
    <property type="term" value="F:protein serine/threonine kinase activity"/>
    <property type="evidence" value="ECO:0007669"/>
    <property type="project" value="UniProtKB-KW"/>
</dbReference>
<dbReference type="Proteomes" id="UP000636661">
    <property type="component" value="Unassembled WGS sequence"/>
</dbReference>
<dbReference type="PANTHER" id="PTHR35526:SF3">
    <property type="entry name" value="ANTI-SIGMA-F FACTOR RSBW"/>
    <property type="match status" value="1"/>
</dbReference>
<keyword evidence="1" id="KW-0723">Serine/threonine-protein kinase</keyword>
<keyword evidence="3" id="KW-0067">ATP-binding</keyword>